<reference evidence="2" key="2">
    <citation type="journal article" date="2023" name="Science">
        <title>Genomic signatures of disease resistance in endangered staghorn corals.</title>
        <authorList>
            <person name="Vollmer S.V."/>
            <person name="Selwyn J.D."/>
            <person name="Despard B.A."/>
            <person name="Roesel C.L."/>
        </authorList>
    </citation>
    <scope>NUCLEOTIDE SEQUENCE</scope>
    <source>
        <strain evidence="2">K2</strain>
    </source>
</reference>
<dbReference type="InterPro" id="IPR025533">
    <property type="entry name" value="DUF4419"/>
</dbReference>
<feature type="compositionally biased region" description="Basic and acidic residues" evidence="1">
    <location>
        <begin position="26"/>
        <end position="40"/>
    </location>
</feature>
<sequence>MWGSPLGDMNNSQSPATSVHLGTAVDRMDEKSSETKSKEGFEPSILQCTTSDGLNMRCVSLANHEMVPSSFEKLDFLESGKDAKRLFKKYTAERASEAIAEGRGEKNKGAPASLIAALGSNEEIYSVGADCGLFAAVFTAYSHHYKLRTSPDDWWFCVIKQVAEAIDRNAQKESVRKMFVDHEGKRSIEVAVHDPTVYTVNYSWLFDQMAKGIKENVKVPEFVDGMTGDFGTTTPVQKIVSQITLMFSMKEYFDFRFRMGCGIPAVEMLGSEEDWRKLTSKLKVLRTLLEPIENDLRLRSRWWGVVQEVFNNLLKTYQGKPDEKWWSHIVDYEQEYGSGFCPSGRNYIRGWITEFLEGANRHGPLYKSKDFSTGLVTVPLFLNHPSGAQDTAALVAGMLGFTVHRTDTSDEVTVQPFQGWALMLANDSPFL</sequence>
<protein>
    <submittedName>
        <fullName evidence="2">Uncharacterized protein</fullName>
    </submittedName>
</protein>
<dbReference type="Proteomes" id="UP001249851">
    <property type="component" value="Unassembled WGS sequence"/>
</dbReference>
<name>A0AAD9Q0Z6_ACRCE</name>
<dbReference type="PANTHER" id="PTHR31252">
    <property type="entry name" value="DUF4419 DOMAIN-CONTAINING PROTEIN"/>
    <property type="match status" value="1"/>
</dbReference>
<evidence type="ECO:0000256" key="1">
    <source>
        <dbReference type="SAM" id="MobiDB-lite"/>
    </source>
</evidence>
<dbReference type="PANTHER" id="PTHR31252:SF11">
    <property type="entry name" value="DUF4419 DOMAIN-CONTAINING PROTEIN"/>
    <property type="match status" value="1"/>
</dbReference>
<evidence type="ECO:0000313" key="3">
    <source>
        <dbReference type="Proteomes" id="UP001249851"/>
    </source>
</evidence>
<reference evidence="2" key="1">
    <citation type="journal article" date="2023" name="G3 (Bethesda)">
        <title>Whole genome assembly and annotation of the endangered Caribbean coral Acropora cervicornis.</title>
        <authorList>
            <person name="Selwyn J.D."/>
            <person name="Vollmer S.V."/>
        </authorList>
    </citation>
    <scope>NUCLEOTIDE SEQUENCE</scope>
    <source>
        <strain evidence="2">K2</strain>
    </source>
</reference>
<organism evidence="2 3">
    <name type="scientific">Acropora cervicornis</name>
    <name type="common">Staghorn coral</name>
    <dbReference type="NCBI Taxonomy" id="6130"/>
    <lineage>
        <taxon>Eukaryota</taxon>
        <taxon>Metazoa</taxon>
        <taxon>Cnidaria</taxon>
        <taxon>Anthozoa</taxon>
        <taxon>Hexacorallia</taxon>
        <taxon>Scleractinia</taxon>
        <taxon>Astrocoeniina</taxon>
        <taxon>Acroporidae</taxon>
        <taxon>Acropora</taxon>
    </lineage>
</organism>
<evidence type="ECO:0000313" key="2">
    <source>
        <dbReference type="EMBL" id="KAK2552671.1"/>
    </source>
</evidence>
<dbReference type="EMBL" id="JARQWQ010000084">
    <property type="protein sequence ID" value="KAK2552671.1"/>
    <property type="molecule type" value="Genomic_DNA"/>
</dbReference>
<feature type="region of interest" description="Disordered" evidence="1">
    <location>
        <begin position="1"/>
        <end position="40"/>
    </location>
</feature>
<keyword evidence="3" id="KW-1185">Reference proteome</keyword>
<accession>A0AAD9Q0Z6</accession>
<gene>
    <name evidence="2" type="ORF">P5673_026050</name>
</gene>
<comment type="caution">
    <text evidence="2">The sequence shown here is derived from an EMBL/GenBank/DDBJ whole genome shotgun (WGS) entry which is preliminary data.</text>
</comment>
<proteinExistence type="predicted"/>
<dbReference type="Pfam" id="PF14388">
    <property type="entry name" value="DUF4419"/>
    <property type="match status" value="1"/>
</dbReference>
<dbReference type="AlphaFoldDB" id="A0AAD9Q0Z6"/>